<dbReference type="HOGENOM" id="CLU_178564_0_0_6"/>
<dbReference type="eggNOG" id="ENOG5033FEU">
    <property type="taxonomic scope" value="Bacteria"/>
</dbReference>
<gene>
    <name evidence="1" type="ORF">PTD2_16706</name>
</gene>
<dbReference type="STRING" id="87626.PTD2_16706"/>
<dbReference type="Proteomes" id="UP000006201">
    <property type="component" value="Unassembled WGS sequence"/>
</dbReference>
<sequence length="67" mass="7389">MTDFSQLNKSSAKSFNEQKATIKKLMQGREIKCPHCLKAIVLYLPEQSANPGARCAKGCTDIALDFV</sequence>
<accession>A4CES5</accession>
<reference evidence="1 2" key="1">
    <citation type="submission" date="2006-02" db="EMBL/GenBank/DDBJ databases">
        <authorList>
            <person name="Moran M.A."/>
            <person name="Kjelleberg S."/>
            <person name="Egan S."/>
            <person name="Saunders N."/>
            <person name="Thomas T."/>
            <person name="Ferriera S."/>
            <person name="Johnson J."/>
            <person name="Kravitz S."/>
            <person name="Halpern A."/>
            <person name="Remington K."/>
            <person name="Beeson K."/>
            <person name="Tran B."/>
            <person name="Rogers Y.-H."/>
            <person name="Friedman R."/>
            <person name="Venter J.C."/>
        </authorList>
    </citation>
    <scope>NUCLEOTIDE SEQUENCE [LARGE SCALE GENOMIC DNA]</scope>
    <source>
        <strain evidence="1 2">D2</strain>
    </source>
</reference>
<evidence type="ECO:0000313" key="2">
    <source>
        <dbReference type="Proteomes" id="UP000006201"/>
    </source>
</evidence>
<protein>
    <recommendedName>
        <fullName evidence="3">Orphan protein</fullName>
    </recommendedName>
</protein>
<name>A4CES5_9GAMM</name>
<dbReference type="OrthoDB" id="6387849at2"/>
<dbReference type="RefSeq" id="WP_009840584.1">
    <property type="nucleotide sequence ID" value="NZ_CH959302.1"/>
</dbReference>
<proteinExistence type="predicted"/>
<organism evidence="1 2">
    <name type="scientific">Pseudoalteromonas tunicata D2</name>
    <dbReference type="NCBI Taxonomy" id="87626"/>
    <lineage>
        <taxon>Bacteria</taxon>
        <taxon>Pseudomonadati</taxon>
        <taxon>Pseudomonadota</taxon>
        <taxon>Gammaproteobacteria</taxon>
        <taxon>Alteromonadales</taxon>
        <taxon>Pseudoalteromonadaceae</taxon>
        <taxon>Pseudoalteromonas</taxon>
    </lineage>
</organism>
<comment type="caution">
    <text evidence="1">The sequence shown here is derived from an EMBL/GenBank/DDBJ whole genome shotgun (WGS) entry which is preliminary data.</text>
</comment>
<evidence type="ECO:0008006" key="3">
    <source>
        <dbReference type="Google" id="ProtNLM"/>
    </source>
</evidence>
<keyword evidence="2" id="KW-1185">Reference proteome</keyword>
<evidence type="ECO:0000313" key="1">
    <source>
        <dbReference type="EMBL" id="EAR26804.1"/>
    </source>
</evidence>
<dbReference type="EMBL" id="AAOH01000009">
    <property type="protein sequence ID" value="EAR26804.1"/>
    <property type="molecule type" value="Genomic_DNA"/>
</dbReference>
<dbReference type="AlphaFoldDB" id="A4CES5"/>